<accession>A0A291ILZ2</accession>
<dbReference type="AlphaFoldDB" id="A0A291ILZ2"/>
<protein>
    <submittedName>
        <fullName evidence="1">Uncharacterized protein</fullName>
    </submittedName>
</protein>
<reference evidence="1 2" key="1">
    <citation type="submission" date="2016-03" db="EMBL/GenBank/DDBJ databases">
        <authorList>
            <person name="Heylen K."/>
            <person name="De Vos P."/>
            <person name="Vekeman B."/>
        </authorList>
    </citation>
    <scope>NUCLEOTIDE SEQUENCE [LARGE SCALE GENOMIC DNA]</scope>
    <source>
        <strain evidence="1 2">R-49807</strain>
    </source>
</reference>
<dbReference type="Proteomes" id="UP000077734">
    <property type="component" value="Unassembled WGS sequence"/>
</dbReference>
<dbReference type="RefSeq" id="WP_054758493.1">
    <property type="nucleotide sequence ID" value="NZ_AP019777.1"/>
</dbReference>
<dbReference type="EMBL" id="LUUL01000045">
    <property type="protein sequence ID" value="OAI29309.1"/>
    <property type="molecule type" value="Genomic_DNA"/>
</dbReference>
<dbReference type="KEGG" id="mko:MKLM6_2977"/>
<keyword evidence="2" id="KW-1185">Reference proteome</keyword>
<sequence>MIGSVAAALIAIWFYNTAARSGRPAISWAVSGVVVYFLAAVLWTLIVTPAIKDTASHTQNGVLVFIVQYAYIGFGAAVAVSINAWLNKAA</sequence>
<organism evidence="1 2">
    <name type="scientific">Methylomonas koyamae</name>
    <dbReference type="NCBI Taxonomy" id="702114"/>
    <lineage>
        <taxon>Bacteria</taxon>
        <taxon>Pseudomonadati</taxon>
        <taxon>Pseudomonadota</taxon>
        <taxon>Gammaproteobacteria</taxon>
        <taxon>Methylococcales</taxon>
        <taxon>Methylococcaceae</taxon>
        <taxon>Methylomonas</taxon>
    </lineage>
</organism>
<evidence type="ECO:0000313" key="1">
    <source>
        <dbReference type="EMBL" id="OAI29309.1"/>
    </source>
</evidence>
<evidence type="ECO:0000313" key="2">
    <source>
        <dbReference type="Proteomes" id="UP000077734"/>
    </source>
</evidence>
<proteinExistence type="predicted"/>
<gene>
    <name evidence="1" type="ORF">A1356_04200</name>
</gene>
<comment type="caution">
    <text evidence="1">The sequence shown here is derived from an EMBL/GenBank/DDBJ whole genome shotgun (WGS) entry which is preliminary data.</text>
</comment>
<name>A0A291ILZ2_9GAMM</name>